<sequence>MIGIRVKLAGCTPPKILYGILDGASHGMITAWMHAKIHNRTSFGPDYDTRLRYPVPRDGPLPPDSLVLLFFIQ</sequence>
<comment type="caution">
    <text evidence="1">The sequence shown here is derived from an EMBL/GenBank/DDBJ whole genome shotgun (WGS) entry which is preliminary data.</text>
</comment>
<reference evidence="1 2" key="1">
    <citation type="submission" date="2013-07" db="EMBL/GenBank/DDBJ databases">
        <title>Thalassospira permensis NBRC 106175 Genome Sequencing.</title>
        <authorList>
            <person name="Lai Q."/>
            <person name="Shao Z."/>
        </authorList>
    </citation>
    <scope>NUCLEOTIDE SEQUENCE [LARGE SCALE GENOMIC DNA]</scope>
    <source>
        <strain evidence="1 2">NBRC 106175</strain>
    </source>
</reference>
<dbReference type="Proteomes" id="UP000027463">
    <property type="component" value="Unassembled WGS sequence"/>
</dbReference>
<evidence type="ECO:0000313" key="2">
    <source>
        <dbReference type="Proteomes" id="UP000027463"/>
    </source>
</evidence>
<organism evidence="1 2">
    <name type="scientific">Thalassospira permensis NBRC 106175</name>
    <dbReference type="NCBI Taxonomy" id="1353532"/>
    <lineage>
        <taxon>Bacteria</taxon>
        <taxon>Pseudomonadati</taxon>
        <taxon>Pseudomonadota</taxon>
        <taxon>Alphaproteobacteria</taxon>
        <taxon>Rhodospirillales</taxon>
        <taxon>Thalassospiraceae</taxon>
        <taxon>Thalassospira</taxon>
    </lineage>
</organism>
<dbReference type="EMBL" id="AUNC01000034">
    <property type="protein sequence ID" value="KEO53804.1"/>
    <property type="molecule type" value="Genomic_DNA"/>
</dbReference>
<accession>A0ABR4TKZ2</accession>
<evidence type="ECO:0000313" key="1">
    <source>
        <dbReference type="EMBL" id="KEO53804.1"/>
    </source>
</evidence>
<name>A0ABR4TKZ2_9PROT</name>
<proteinExistence type="predicted"/>
<keyword evidence="2" id="KW-1185">Reference proteome</keyword>
<gene>
    <name evidence="1" type="ORF">SMB34_07030</name>
</gene>
<protein>
    <submittedName>
        <fullName evidence="1">Uncharacterized protein</fullName>
    </submittedName>
</protein>